<dbReference type="KEGG" id="mabb:MASS_0400"/>
<evidence type="ECO:0000313" key="2">
    <source>
        <dbReference type="EMBL" id="AGM27002.1"/>
    </source>
</evidence>
<feature type="region of interest" description="Disordered" evidence="1">
    <location>
        <begin position="1"/>
        <end position="26"/>
    </location>
</feature>
<reference evidence="2 3" key="1">
    <citation type="journal article" date="2013" name="Genome Announc.">
        <title>Complete Genome Sequence of Mycobacterium massiliense Clinical Strain Asan 50594, Belonging to the Type II Genotype.</title>
        <authorList>
            <person name="Kim B.J."/>
            <person name="Kim B.R."/>
            <person name="Hong S.H."/>
            <person name="Seok S.H."/>
            <person name="Kook Y.H."/>
            <person name="Kim B.J."/>
        </authorList>
    </citation>
    <scope>NUCLEOTIDE SEQUENCE [LARGE SCALE GENOMIC DNA]</scope>
    <source>
        <strain evidence="2 3">50594</strain>
    </source>
</reference>
<name>A0AB33A5G9_9MYCO</name>
<evidence type="ECO:0000313" key="3">
    <source>
        <dbReference type="Proteomes" id="UP000013961"/>
    </source>
</evidence>
<sequence>MALADLLDEPQHLSGPDAERCSAADRPEAWAELTTGWSRVLAAARVIQTRHSEDSRDAVLSMCADASREAAVGELRWVWARMVNKFVEAVEQDD</sequence>
<organism evidence="2 3">
    <name type="scientific">Mycobacteroides abscessus subsp. bolletii 50594</name>
    <dbReference type="NCBI Taxonomy" id="1303024"/>
    <lineage>
        <taxon>Bacteria</taxon>
        <taxon>Bacillati</taxon>
        <taxon>Actinomycetota</taxon>
        <taxon>Actinomycetes</taxon>
        <taxon>Mycobacteriales</taxon>
        <taxon>Mycobacteriaceae</taxon>
        <taxon>Mycobacteroides</taxon>
        <taxon>Mycobacteroides abscessus</taxon>
    </lineage>
</organism>
<dbReference type="AlphaFoldDB" id="A0AB33A5G9"/>
<evidence type="ECO:0000256" key="1">
    <source>
        <dbReference type="SAM" id="MobiDB-lite"/>
    </source>
</evidence>
<dbReference type="Proteomes" id="UP000013961">
    <property type="component" value="Chromosome"/>
</dbReference>
<gene>
    <name evidence="2" type="ORF">MASS_0400</name>
</gene>
<feature type="compositionally biased region" description="Basic and acidic residues" evidence="1">
    <location>
        <begin position="17"/>
        <end position="26"/>
    </location>
</feature>
<accession>A0AB33A5G9</accession>
<dbReference type="EMBL" id="CP004374">
    <property type="protein sequence ID" value="AGM27002.1"/>
    <property type="molecule type" value="Genomic_DNA"/>
</dbReference>
<proteinExistence type="predicted"/>
<protein>
    <submittedName>
        <fullName evidence="2">Uncharacterized protein</fullName>
    </submittedName>
</protein>